<organism evidence="1 2">
    <name type="scientific">Scutellospora calospora</name>
    <dbReference type="NCBI Taxonomy" id="85575"/>
    <lineage>
        <taxon>Eukaryota</taxon>
        <taxon>Fungi</taxon>
        <taxon>Fungi incertae sedis</taxon>
        <taxon>Mucoromycota</taxon>
        <taxon>Glomeromycotina</taxon>
        <taxon>Glomeromycetes</taxon>
        <taxon>Diversisporales</taxon>
        <taxon>Gigasporaceae</taxon>
        <taxon>Scutellospora</taxon>
    </lineage>
</organism>
<name>A0ACA9L4F0_9GLOM</name>
<accession>A0ACA9L4F0</accession>
<evidence type="ECO:0000313" key="1">
    <source>
        <dbReference type="EMBL" id="CAG8504713.1"/>
    </source>
</evidence>
<protein>
    <submittedName>
        <fullName evidence="1">1605_t:CDS:1</fullName>
    </submittedName>
</protein>
<gene>
    <name evidence="1" type="ORF">SCALOS_LOCUS3400</name>
</gene>
<comment type="caution">
    <text evidence="1">The sequence shown here is derived from an EMBL/GenBank/DDBJ whole genome shotgun (WGS) entry which is preliminary data.</text>
</comment>
<evidence type="ECO:0000313" key="2">
    <source>
        <dbReference type="Proteomes" id="UP000789860"/>
    </source>
</evidence>
<proteinExistence type="predicted"/>
<sequence length="186" mass="21290">DSNDPSALEDFAEENSDVWDDSALITAWDDAVKEYQSFHSIKSEKTPKVGSSEKQTKKKVVATSSEKQTKKVEATSSKDQTQKEGIKDSSIEEPDHTQNTYYNYGSDAYSAYGWYNNYYPPPPPPPQFYHHIPPPMDPNSYYRPSKPQTVVPPPMIDDEALSNLLMSWYYSGYYTGLFQVNNWRAF</sequence>
<feature type="non-terminal residue" evidence="1">
    <location>
        <position position="1"/>
    </location>
</feature>
<dbReference type="Proteomes" id="UP000789860">
    <property type="component" value="Unassembled WGS sequence"/>
</dbReference>
<dbReference type="EMBL" id="CAJVPM010003692">
    <property type="protein sequence ID" value="CAG8504713.1"/>
    <property type="molecule type" value="Genomic_DNA"/>
</dbReference>
<reference evidence="1" key="1">
    <citation type="submission" date="2021-06" db="EMBL/GenBank/DDBJ databases">
        <authorList>
            <person name="Kallberg Y."/>
            <person name="Tangrot J."/>
            <person name="Rosling A."/>
        </authorList>
    </citation>
    <scope>NUCLEOTIDE SEQUENCE</scope>
    <source>
        <strain evidence="1">AU212A</strain>
    </source>
</reference>
<keyword evidence="2" id="KW-1185">Reference proteome</keyword>